<sequence length="92" mass="11163">MTGSDTDFTFRNVWDTIRERRPREDRAAEIWASGVNKYVMTMWKASLRRITTQDKLIGWGYLQPKQCWLCTTEPESFDHIYFRCSYSRDVWR</sequence>
<evidence type="ECO:0000313" key="2">
    <source>
        <dbReference type="EMBL" id="KMZ60898.1"/>
    </source>
</evidence>
<dbReference type="EMBL" id="LFYR01001565">
    <property type="protein sequence ID" value="KMZ60898.1"/>
    <property type="molecule type" value="Genomic_DNA"/>
</dbReference>
<dbReference type="InterPro" id="IPR026960">
    <property type="entry name" value="RVT-Znf"/>
</dbReference>
<comment type="caution">
    <text evidence="2">The sequence shown here is derived from an EMBL/GenBank/DDBJ whole genome shotgun (WGS) entry which is preliminary data.</text>
</comment>
<keyword evidence="3" id="KW-1185">Reference proteome</keyword>
<dbReference type="STRING" id="29655.A0A0K9NW76"/>
<evidence type="ECO:0000313" key="3">
    <source>
        <dbReference type="Proteomes" id="UP000036987"/>
    </source>
</evidence>
<dbReference type="Pfam" id="PF13966">
    <property type="entry name" value="zf-RVT"/>
    <property type="match status" value="1"/>
</dbReference>
<dbReference type="Proteomes" id="UP000036987">
    <property type="component" value="Unassembled WGS sequence"/>
</dbReference>
<accession>A0A0K9NW76</accession>
<gene>
    <name evidence="2" type="ORF">ZOSMA_56G01290</name>
</gene>
<name>A0A0K9NW76_ZOSMR</name>
<dbReference type="AlphaFoldDB" id="A0A0K9NW76"/>
<reference evidence="3" key="1">
    <citation type="journal article" date="2016" name="Nature">
        <title>The genome of the seagrass Zostera marina reveals angiosperm adaptation to the sea.</title>
        <authorList>
            <person name="Olsen J.L."/>
            <person name="Rouze P."/>
            <person name="Verhelst B."/>
            <person name="Lin Y.-C."/>
            <person name="Bayer T."/>
            <person name="Collen J."/>
            <person name="Dattolo E."/>
            <person name="De Paoli E."/>
            <person name="Dittami S."/>
            <person name="Maumus F."/>
            <person name="Michel G."/>
            <person name="Kersting A."/>
            <person name="Lauritano C."/>
            <person name="Lohaus R."/>
            <person name="Toepel M."/>
            <person name="Tonon T."/>
            <person name="Vanneste K."/>
            <person name="Amirebrahimi M."/>
            <person name="Brakel J."/>
            <person name="Bostroem C."/>
            <person name="Chovatia M."/>
            <person name="Grimwood J."/>
            <person name="Jenkins J.W."/>
            <person name="Jueterbock A."/>
            <person name="Mraz A."/>
            <person name="Stam W.T."/>
            <person name="Tice H."/>
            <person name="Bornberg-Bauer E."/>
            <person name="Green P.J."/>
            <person name="Pearson G.A."/>
            <person name="Procaccini G."/>
            <person name="Duarte C.M."/>
            <person name="Schmutz J."/>
            <person name="Reusch T.B.H."/>
            <person name="Van de Peer Y."/>
        </authorList>
    </citation>
    <scope>NUCLEOTIDE SEQUENCE [LARGE SCALE GENOMIC DNA]</scope>
    <source>
        <strain evidence="3">cv. Finnish</strain>
    </source>
</reference>
<protein>
    <recommendedName>
        <fullName evidence="1">Reverse transcriptase zinc-binding domain-containing protein</fullName>
    </recommendedName>
</protein>
<dbReference type="OrthoDB" id="787056at2759"/>
<organism evidence="2 3">
    <name type="scientific">Zostera marina</name>
    <name type="common">Eelgrass</name>
    <dbReference type="NCBI Taxonomy" id="29655"/>
    <lineage>
        <taxon>Eukaryota</taxon>
        <taxon>Viridiplantae</taxon>
        <taxon>Streptophyta</taxon>
        <taxon>Embryophyta</taxon>
        <taxon>Tracheophyta</taxon>
        <taxon>Spermatophyta</taxon>
        <taxon>Magnoliopsida</taxon>
        <taxon>Liliopsida</taxon>
        <taxon>Zosteraceae</taxon>
        <taxon>Zostera</taxon>
    </lineage>
</organism>
<evidence type="ECO:0000259" key="1">
    <source>
        <dbReference type="Pfam" id="PF13966"/>
    </source>
</evidence>
<feature type="domain" description="Reverse transcriptase zinc-binding" evidence="1">
    <location>
        <begin position="8"/>
        <end position="91"/>
    </location>
</feature>
<proteinExistence type="predicted"/>